<dbReference type="Pfam" id="PF07969">
    <property type="entry name" value="Amidohydro_3"/>
    <property type="match status" value="1"/>
</dbReference>
<dbReference type="InterPro" id="IPR032466">
    <property type="entry name" value="Metal_Hydrolase"/>
</dbReference>
<keyword evidence="4" id="KW-1185">Reference proteome</keyword>
<evidence type="ECO:0000256" key="1">
    <source>
        <dbReference type="SAM" id="MobiDB-lite"/>
    </source>
</evidence>
<dbReference type="PIRSF" id="PIRSF038971">
    <property type="entry name" value="PhnM"/>
    <property type="match status" value="1"/>
</dbReference>
<organism evidence="3 4">
    <name type="scientific">Halorubrum aquaticum</name>
    <dbReference type="NCBI Taxonomy" id="387340"/>
    <lineage>
        <taxon>Archaea</taxon>
        <taxon>Methanobacteriati</taxon>
        <taxon>Methanobacteriota</taxon>
        <taxon>Stenosarchaea group</taxon>
        <taxon>Halobacteria</taxon>
        <taxon>Halobacteriales</taxon>
        <taxon>Haloferacaceae</taxon>
        <taxon>Halorubrum</taxon>
    </lineage>
</organism>
<dbReference type="Gene3D" id="2.30.40.10">
    <property type="entry name" value="Urease, subunit C, domain 1"/>
    <property type="match status" value="1"/>
</dbReference>
<evidence type="ECO:0000313" key="3">
    <source>
        <dbReference type="EMBL" id="SFH48009.1"/>
    </source>
</evidence>
<dbReference type="SUPFAM" id="SSF51338">
    <property type="entry name" value="Composite domain of metallo-dependent hydrolases"/>
    <property type="match status" value="1"/>
</dbReference>
<dbReference type="PANTHER" id="PTHR43135">
    <property type="entry name" value="ALPHA-D-RIBOSE 1-METHYLPHOSPHONATE 5-TRIPHOSPHATE DIPHOSPHATASE"/>
    <property type="match status" value="1"/>
</dbReference>
<gene>
    <name evidence="3" type="ORF">SAMN04488066_10594</name>
</gene>
<evidence type="ECO:0000313" key="4">
    <source>
        <dbReference type="Proteomes" id="UP000323537"/>
    </source>
</evidence>
<accession>A0A1I3AE63</accession>
<proteinExistence type="predicted"/>
<dbReference type="GO" id="GO:0016810">
    <property type="term" value="F:hydrolase activity, acting on carbon-nitrogen (but not peptide) bonds"/>
    <property type="evidence" value="ECO:0007669"/>
    <property type="project" value="InterPro"/>
</dbReference>
<evidence type="ECO:0000259" key="2">
    <source>
        <dbReference type="Pfam" id="PF07969"/>
    </source>
</evidence>
<dbReference type="NCBIfam" id="NF011990">
    <property type="entry name" value="PRK15446.2-6"/>
    <property type="match status" value="1"/>
</dbReference>
<feature type="domain" description="Amidohydrolase 3" evidence="2">
    <location>
        <begin position="347"/>
        <end position="388"/>
    </location>
</feature>
<dbReference type="Gene3D" id="3.20.20.140">
    <property type="entry name" value="Metal-dependent hydrolases"/>
    <property type="match status" value="1"/>
</dbReference>
<dbReference type="NCBIfam" id="NF011984">
    <property type="entry name" value="PRK15446.1-5"/>
    <property type="match status" value="1"/>
</dbReference>
<sequence length="420" mass="45469">MPFNRCERDGGSDDRDAPDGRDEGGDRAMTGIAEIGNARVVTPSGVVDGGRVVIAGDRIVRIDRVSVNDSSRSTTVDADGRVVMPGIVDLHGDDIEHHRSPRSNAGVDTRTALTAADRANLLNGVTTKFHAVAFEESPDDGRTLRTAETVAAEIGREEYTLGDNRLHARCELADESADAVEGVIERFGIDLLSVMHHAPGDGQYDDEEFERHYVEDRNWPAETVDAVVKTRQSLDRADRDDRIRRIAELARRAGVPLASHDDESARDVERMANHGTDISEYPLTREAARRASDLDLVTVMGAPNLVRGGSLWDNLSAREAVDDGLVDVLCADYHPPSLLAAPFVDTDEPLSTRVNRVTRNPAAAAGLDDRGRIEVGARADLIVVDPDGTPTVERVFVAGREAVRTGHTATTERRTPPAGS</sequence>
<dbReference type="PANTHER" id="PTHR43135:SF3">
    <property type="entry name" value="ALPHA-D-RIBOSE 1-METHYLPHOSPHONATE 5-TRIPHOSPHATE DIPHOSPHATASE"/>
    <property type="match status" value="1"/>
</dbReference>
<dbReference type="InterPro" id="IPR012696">
    <property type="entry name" value="PhnM"/>
</dbReference>
<dbReference type="AlphaFoldDB" id="A0A1I3AE63"/>
<dbReference type="GO" id="GO:0019700">
    <property type="term" value="P:organic phosphonate catabolic process"/>
    <property type="evidence" value="ECO:0007669"/>
    <property type="project" value="InterPro"/>
</dbReference>
<reference evidence="3 4" key="1">
    <citation type="submission" date="2016-10" db="EMBL/GenBank/DDBJ databases">
        <authorList>
            <person name="Varghese N."/>
            <person name="Submissions S."/>
        </authorList>
    </citation>
    <scope>NUCLEOTIDE SEQUENCE [LARGE SCALE GENOMIC DNA]</scope>
    <source>
        <strain evidence="3 4">CGMCC 1.6377</strain>
    </source>
</reference>
<dbReference type="EMBL" id="FOPZ01000005">
    <property type="protein sequence ID" value="SFH48009.1"/>
    <property type="molecule type" value="Genomic_DNA"/>
</dbReference>
<name>A0A1I3AE63_9EURY</name>
<protein>
    <submittedName>
        <fullName evidence="3">Alpha-D-ribose 1-methylphosphonate 5-triphosphate diphosphatase</fullName>
    </submittedName>
</protein>
<dbReference type="SUPFAM" id="SSF51556">
    <property type="entry name" value="Metallo-dependent hydrolases"/>
    <property type="match status" value="1"/>
</dbReference>
<feature type="region of interest" description="Disordered" evidence="1">
    <location>
        <begin position="1"/>
        <end position="28"/>
    </location>
</feature>
<dbReference type="InterPro" id="IPR051781">
    <property type="entry name" value="Metallo-dep_Hydrolase"/>
</dbReference>
<dbReference type="InterPro" id="IPR011059">
    <property type="entry name" value="Metal-dep_hydrolase_composite"/>
</dbReference>
<feature type="compositionally biased region" description="Basic and acidic residues" evidence="1">
    <location>
        <begin position="1"/>
        <end position="26"/>
    </location>
</feature>
<dbReference type="InterPro" id="IPR013108">
    <property type="entry name" value="Amidohydro_3"/>
</dbReference>
<dbReference type="Proteomes" id="UP000323537">
    <property type="component" value="Unassembled WGS sequence"/>
</dbReference>